<accession>A0A126V0S0</accession>
<dbReference type="KEGG" id="hat:RC74_12175"/>
<dbReference type="OrthoDB" id="9762420at2"/>
<proteinExistence type="predicted"/>
<feature type="domain" description="Gp5/Type VI secretion system Vgr protein OB-fold" evidence="1">
    <location>
        <begin position="24"/>
        <end position="98"/>
    </location>
</feature>
<dbReference type="SUPFAM" id="SSF69255">
    <property type="entry name" value="gp5 N-terminal domain-like"/>
    <property type="match status" value="1"/>
</dbReference>
<evidence type="ECO:0000313" key="3">
    <source>
        <dbReference type="Proteomes" id="UP000070371"/>
    </source>
</evidence>
<protein>
    <recommendedName>
        <fullName evidence="1">Gp5/Type VI secretion system Vgr protein OB-fold domain-containing protein</fullName>
    </recommendedName>
</protein>
<dbReference type="Pfam" id="PF04717">
    <property type="entry name" value="Phage_base_V"/>
    <property type="match status" value="1"/>
</dbReference>
<evidence type="ECO:0000259" key="1">
    <source>
        <dbReference type="Pfam" id="PF04717"/>
    </source>
</evidence>
<dbReference type="InterPro" id="IPR037026">
    <property type="entry name" value="Vgr_OB-fold_dom_sf"/>
</dbReference>
<dbReference type="InterPro" id="IPR006531">
    <property type="entry name" value="Gp5/Vgr_OB"/>
</dbReference>
<evidence type="ECO:0000313" key="2">
    <source>
        <dbReference type="EMBL" id="AML51922.1"/>
    </source>
</evidence>
<name>A0A126V0S0_9RHOB</name>
<sequence length="275" mass="29086">MTEQSTTANDMARVLQDKLIGKFRASVVDNNDPDNLGRLRLKVPTVYKQETSDWIQGAFPLGGNAKEALMMIPANGSHVLVEFIEGALNSPIWTATYFPQRTTPVKPHETFDGDQGGLHLLRTRKGIVVRLEDDGEDKQVIAVTHPGGGELRIDTDGLITIKDQGKAQVTLDPDTKVVSIKGHADGELKIEKTATTLSHGSTKIELSAAGVTVTGTKVALDGDSVTLGKGAASPVLDAQAFAGLFDAHVNPPNAISPTPLGPLLAAMSLKKVKGA</sequence>
<dbReference type="Proteomes" id="UP000070371">
    <property type="component" value="Chromosome"/>
</dbReference>
<dbReference type="Gene3D" id="2.40.50.230">
    <property type="entry name" value="Gp5 N-terminal domain"/>
    <property type="match status" value="1"/>
</dbReference>
<dbReference type="AlphaFoldDB" id="A0A126V0S0"/>
<dbReference type="EMBL" id="CP014327">
    <property type="protein sequence ID" value="AML51922.1"/>
    <property type="molecule type" value="Genomic_DNA"/>
</dbReference>
<reference evidence="2 3" key="1">
    <citation type="submission" date="2016-02" db="EMBL/GenBank/DDBJ databases">
        <title>Complete genome sequence of Halocynthiibacter arcticus PAMC 20958t from arctic marine sediment.</title>
        <authorList>
            <person name="Lee Y.M."/>
            <person name="Baek K."/>
            <person name="Lee H.K."/>
            <person name="Shin S.C."/>
        </authorList>
    </citation>
    <scope>NUCLEOTIDE SEQUENCE [LARGE SCALE GENOMIC DNA]</scope>
    <source>
        <strain evidence="2">PAMC 20958</strain>
    </source>
</reference>
<dbReference type="STRING" id="1579316.RC74_12175"/>
<dbReference type="RefSeq" id="WP_039004692.1">
    <property type="nucleotide sequence ID" value="NZ_CP014327.1"/>
</dbReference>
<organism evidence="2 3">
    <name type="scientific">Falsihalocynthiibacter arcticus</name>
    <dbReference type="NCBI Taxonomy" id="1579316"/>
    <lineage>
        <taxon>Bacteria</taxon>
        <taxon>Pseudomonadati</taxon>
        <taxon>Pseudomonadota</taxon>
        <taxon>Alphaproteobacteria</taxon>
        <taxon>Rhodobacterales</taxon>
        <taxon>Roseobacteraceae</taxon>
        <taxon>Falsihalocynthiibacter</taxon>
    </lineage>
</organism>
<gene>
    <name evidence="2" type="ORF">RC74_12175</name>
</gene>
<keyword evidence="3" id="KW-1185">Reference proteome</keyword>